<evidence type="ECO:0000256" key="1">
    <source>
        <dbReference type="ARBA" id="ARBA00022723"/>
    </source>
</evidence>
<organism evidence="6 7">
    <name type="scientific">Bifidobacterium magnum</name>
    <dbReference type="NCBI Taxonomy" id="1692"/>
    <lineage>
        <taxon>Bacteria</taxon>
        <taxon>Bacillati</taxon>
        <taxon>Actinomycetota</taxon>
        <taxon>Actinomycetes</taxon>
        <taxon>Bifidobacteriales</taxon>
        <taxon>Bifidobacteriaceae</taxon>
        <taxon>Bifidobacterium</taxon>
    </lineage>
</organism>
<dbReference type="eggNOG" id="COG1781">
    <property type="taxonomic scope" value="Bacteria"/>
</dbReference>
<dbReference type="STRING" id="1692.BMAGN_0829"/>
<gene>
    <name evidence="6" type="ORF">BMAGN_0829</name>
</gene>
<dbReference type="Gene3D" id="2.30.30.20">
    <property type="entry name" value="Aspartate carbamoyltransferase regulatory subunit, C-terminal domain"/>
    <property type="match status" value="1"/>
</dbReference>
<dbReference type="GO" id="GO:0006207">
    <property type="term" value="P:'de novo' pyrimidine nucleobase biosynthetic process"/>
    <property type="evidence" value="ECO:0007669"/>
    <property type="project" value="InterPro"/>
</dbReference>
<dbReference type="InterPro" id="IPR036792">
    <property type="entry name" value="Asp_carbatrfase_reg_C_sf"/>
</dbReference>
<evidence type="ECO:0000256" key="2">
    <source>
        <dbReference type="ARBA" id="ARBA00022833"/>
    </source>
</evidence>
<feature type="domain" description="Aspartate carbamoyltransferase regulatory subunit C-terminal" evidence="5">
    <location>
        <begin position="94"/>
        <end position="135"/>
    </location>
</feature>
<comment type="caution">
    <text evidence="6">The sequence shown here is derived from an EMBL/GenBank/DDBJ whole genome shotgun (WGS) entry which is preliminary data.</text>
</comment>
<feature type="domain" description="Aspartate carbamoyltransferase regulatory subunit N-terminal" evidence="4">
    <location>
        <begin position="1"/>
        <end position="87"/>
    </location>
</feature>
<keyword evidence="7" id="KW-1185">Reference proteome</keyword>
<sequence length="138" mass="15021">MEVSSIRNGVIIDHVPAGTALEVLAYLDIDPASTRLALVMNAPSTRYGTKDIIKMEGDVPVDLEALAIVAPRATVAIVENGVITGKHAPTLPDRVVNVIRCVNPRCVTGSERGLDHVFYRVPGRHAFRCEYCDEEALR</sequence>
<evidence type="ECO:0000313" key="7">
    <source>
        <dbReference type="Proteomes" id="UP000029052"/>
    </source>
</evidence>
<dbReference type="PANTHER" id="PTHR35805:SF1">
    <property type="entry name" value="ASPARTATE CARBAMOYLTRANSFERASE REGULATORY CHAIN"/>
    <property type="match status" value="1"/>
</dbReference>
<keyword evidence="1" id="KW-0479">Metal-binding</keyword>
<dbReference type="InterPro" id="IPR036793">
    <property type="entry name" value="Asp_carbatrfase_reg_N_sf"/>
</dbReference>
<dbReference type="GO" id="GO:0016740">
    <property type="term" value="F:transferase activity"/>
    <property type="evidence" value="ECO:0007669"/>
    <property type="project" value="UniProtKB-KW"/>
</dbReference>
<keyword evidence="2" id="KW-0862">Zinc</keyword>
<evidence type="ECO:0000259" key="4">
    <source>
        <dbReference type="Pfam" id="PF01948"/>
    </source>
</evidence>
<dbReference type="InterPro" id="IPR020542">
    <property type="entry name" value="Asp_carbamoyltrfase_reg_C"/>
</dbReference>
<dbReference type="SUPFAM" id="SSF54893">
    <property type="entry name" value="Aspartate carbamoyltransferase, Regulatory-chain, N-terminal domain"/>
    <property type="match status" value="1"/>
</dbReference>
<name>A0A087B9Z1_9BIFI</name>
<dbReference type="SUPFAM" id="SSF57825">
    <property type="entry name" value="Aspartate carbamoyltransferase, Regulatory-chain, C-terminal domain"/>
    <property type="match status" value="1"/>
</dbReference>
<reference evidence="6 7" key="1">
    <citation type="submission" date="2014-03" db="EMBL/GenBank/DDBJ databases">
        <title>Genomics of Bifidobacteria.</title>
        <authorList>
            <person name="Ventura M."/>
            <person name="Milani C."/>
            <person name="Lugli G.A."/>
        </authorList>
    </citation>
    <scope>NUCLEOTIDE SEQUENCE [LARGE SCALE GENOMIC DNA]</scope>
    <source>
        <strain evidence="6 7">LMG 11591</strain>
    </source>
</reference>
<dbReference type="Pfam" id="PF01948">
    <property type="entry name" value="PyrI"/>
    <property type="match status" value="1"/>
</dbReference>
<keyword evidence="6" id="KW-0808">Transferase</keyword>
<evidence type="ECO:0000256" key="3">
    <source>
        <dbReference type="ARBA" id="ARBA00022975"/>
    </source>
</evidence>
<dbReference type="InterPro" id="IPR002801">
    <property type="entry name" value="Asp_carbamoylTrfase_reg"/>
</dbReference>
<proteinExistence type="predicted"/>
<accession>A0A087B9Z1</accession>
<dbReference type="AlphaFoldDB" id="A0A087B9Z1"/>
<dbReference type="Proteomes" id="UP000029052">
    <property type="component" value="Unassembled WGS sequence"/>
</dbReference>
<dbReference type="GO" id="GO:0006221">
    <property type="term" value="P:pyrimidine nucleotide biosynthetic process"/>
    <property type="evidence" value="ECO:0007669"/>
    <property type="project" value="UniProtKB-KW"/>
</dbReference>
<dbReference type="PANTHER" id="PTHR35805">
    <property type="entry name" value="ASPARTATE CARBAMOYLTRANSFERASE REGULATORY CHAIN"/>
    <property type="match status" value="1"/>
</dbReference>
<dbReference type="Gene3D" id="3.30.70.140">
    <property type="entry name" value="Aspartate carbamoyltransferase regulatory subunit, N-terminal domain"/>
    <property type="match status" value="1"/>
</dbReference>
<dbReference type="GO" id="GO:0009347">
    <property type="term" value="C:aspartate carbamoyltransferase complex"/>
    <property type="evidence" value="ECO:0007669"/>
    <property type="project" value="InterPro"/>
</dbReference>
<evidence type="ECO:0000313" key="6">
    <source>
        <dbReference type="EMBL" id="KFI67841.1"/>
    </source>
</evidence>
<keyword evidence="3" id="KW-0665">Pyrimidine biosynthesis</keyword>
<dbReference type="RefSeq" id="WP_022859404.1">
    <property type="nucleotide sequence ID" value="NZ_JGZB01000006.1"/>
</dbReference>
<protein>
    <submittedName>
        <fullName evidence="6">Aspartate carbamoyltransferase regulatory subunit</fullName>
    </submittedName>
</protein>
<dbReference type="GO" id="GO:0046872">
    <property type="term" value="F:metal ion binding"/>
    <property type="evidence" value="ECO:0007669"/>
    <property type="project" value="UniProtKB-KW"/>
</dbReference>
<evidence type="ECO:0000259" key="5">
    <source>
        <dbReference type="Pfam" id="PF02748"/>
    </source>
</evidence>
<dbReference type="EMBL" id="JGZB01000006">
    <property type="protein sequence ID" value="KFI67841.1"/>
    <property type="molecule type" value="Genomic_DNA"/>
</dbReference>
<dbReference type="InterPro" id="IPR020545">
    <property type="entry name" value="Asp_carbamoyltransf_reg_N"/>
</dbReference>
<dbReference type="Pfam" id="PF02748">
    <property type="entry name" value="PyrI_C"/>
    <property type="match status" value="1"/>
</dbReference>